<keyword evidence="2" id="KW-1185">Reference proteome</keyword>
<organism evidence="1 2">
    <name type="scientific">Aphis craccivora</name>
    <name type="common">Cowpea aphid</name>
    <dbReference type="NCBI Taxonomy" id="307492"/>
    <lineage>
        <taxon>Eukaryota</taxon>
        <taxon>Metazoa</taxon>
        <taxon>Ecdysozoa</taxon>
        <taxon>Arthropoda</taxon>
        <taxon>Hexapoda</taxon>
        <taxon>Insecta</taxon>
        <taxon>Pterygota</taxon>
        <taxon>Neoptera</taxon>
        <taxon>Paraneoptera</taxon>
        <taxon>Hemiptera</taxon>
        <taxon>Sternorrhyncha</taxon>
        <taxon>Aphidomorpha</taxon>
        <taxon>Aphidoidea</taxon>
        <taxon>Aphididae</taxon>
        <taxon>Aphidini</taxon>
        <taxon>Aphis</taxon>
        <taxon>Aphis</taxon>
    </lineage>
</organism>
<accession>A0A6G0YGY6</accession>
<dbReference type="EMBL" id="VUJU01004029">
    <property type="protein sequence ID" value="KAF0755755.1"/>
    <property type="molecule type" value="Genomic_DNA"/>
</dbReference>
<protein>
    <submittedName>
        <fullName evidence="1">Transposable element P transposase</fullName>
    </submittedName>
</protein>
<comment type="caution">
    <text evidence="1">The sequence shown here is derived from an EMBL/GenBank/DDBJ whole genome shotgun (WGS) entry which is preliminary data.</text>
</comment>
<dbReference type="OrthoDB" id="7312725at2759"/>
<proteinExistence type="predicted"/>
<gene>
    <name evidence="1" type="ORF">FWK35_00017592</name>
</gene>
<evidence type="ECO:0000313" key="2">
    <source>
        <dbReference type="Proteomes" id="UP000478052"/>
    </source>
</evidence>
<dbReference type="Proteomes" id="UP000478052">
    <property type="component" value="Unassembled WGS sequence"/>
</dbReference>
<evidence type="ECO:0000313" key="1">
    <source>
        <dbReference type="EMBL" id="KAF0755755.1"/>
    </source>
</evidence>
<name>A0A6G0YGY6_APHCR</name>
<reference evidence="1 2" key="1">
    <citation type="submission" date="2019-08" db="EMBL/GenBank/DDBJ databases">
        <title>Whole genome of Aphis craccivora.</title>
        <authorList>
            <person name="Voronova N.V."/>
            <person name="Shulinski R.S."/>
            <person name="Bandarenka Y.V."/>
            <person name="Zhorov D.G."/>
            <person name="Warner D."/>
        </authorList>
    </citation>
    <scope>NUCLEOTIDE SEQUENCE [LARGE SCALE GENOMIC DNA]</scope>
    <source>
        <strain evidence="1">180601</strain>
        <tissue evidence="1">Whole Body</tissue>
    </source>
</reference>
<sequence length="109" mass="12592">MILFFDNDKRILSREITLFAGLNVQIILAYILLNKCKNPLEFVLTYKLSQDHLKPKAIDGSYNKPNTVNSVKFKNTLRRLLLFIANITVDVESGNCSNFDYTEDDILEF</sequence>
<dbReference type="AlphaFoldDB" id="A0A6G0YGY6"/>